<dbReference type="STRING" id="1123285.SAMN05660235_00121"/>
<dbReference type="EMBL" id="FNBU01000001">
    <property type="protein sequence ID" value="SDF01063.1"/>
    <property type="molecule type" value="Genomic_DNA"/>
</dbReference>
<feature type="transmembrane region" description="Helical" evidence="6">
    <location>
        <begin position="104"/>
        <end position="123"/>
    </location>
</feature>
<dbReference type="Pfam" id="PF10035">
    <property type="entry name" value="DUF2179"/>
    <property type="match status" value="1"/>
</dbReference>
<gene>
    <name evidence="8" type="ORF">SAMN05660235_00121</name>
</gene>
<dbReference type="PANTHER" id="PTHR33545">
    <property type="entry name" value="UPF0750 MEMBRANE PROTEIN YITT-RELATED"/>
    <property type="match status" value="1"/>
</dbReference>
<organism evidence="8 9">
    <name type="scientific">Sporolituus thermophilus DSM 23256</name>
    <dbReference type="NCBI Taxonomy" id="1123285"/>
    <lineage>
        <taxon>Bacteria</taxon>
        <taxon>Bacillati</taxon>
        <taxon>Bacillota</taxon>
        <taxon>Negativicutes</taxon>
        <taxon>Selenomonadales</taxon>
        <taxon>Sporomusaceae</taxon>
        <taxon>Sporolituus</taxon>
    </lineage>
</organism>
<feature type="transmembrane region" description="Helical" evidence="6">
    <location>
        <begin position="143"/>
        <end position="165"/>
    </location>
</feature>
<feature type="transmembrane region" description="Helical" evidence="6">
    <location>
        <begin position="39"/>
        <end position="67"/>
    </location>
</feature>
<accession>A0A1G7HL13</accession>
<keyword evidence="2" id="KW-1003">Cell membrane</keyword>
<keyword evidence="4 6" id="KW-1133">Transmembrane helix</keyword>
<dbReference type="AlphaFoldDB" id="A0A1G7HL13"/>
<name>A0A1G7HL13_9FIRM</name>
<keyword evidence="5 6" id="KW-0472">Membrane</keyword>
<dbReference type="CDD" id="cd16380">
    <property type="entry name" value="YitT_C"/>
    <property type="match status" value="1"/>
</dbReference>
<feature type="transmembrane region" description="Helical" evidence="6">
    <location>
        <begin position="74"/>
        <end position="92"/>
    </location>
</feature>
<evidence type="ECO:0000256" key="3">
    <source>
        <dbReference type="ARBA" id="ARBA00022692"/>
    </source>
</evidence>
<dbReference type="Gene3D" id="3.30.70.120">
    <property type="match status" value="1"/>
</dbReference>
<dbReference type="RefSeq" id="WP_093687100.1">
    <property type="nucleotide sequence ID" value="NZ_FNBU01000001.1"/>
</dbReference>
<dbReference type="InterPro" id="IPR015867">
    <property type="entry name" value="N-reg_PII/ATP_PRibTrfase_C"/>
</dbReference>
<dbReference type="OrthoDB" id="9779786at2"/>
<dbReference type="InterPro" id="IPR003740">
    <property type="entry name" value="YitT"/>
</dbReference>
<comment type="subcellular location">
    <subcellularLocation>
        <location evidence="1">Cell membrane</location>
        <topology evidence="1">Multi-pass membrane protein</topology>
    </subcellularLocation>
</comment>
<feature type="domain" description="DUF2179" evidence="7">
    <location>
        <begin position="218"/>
        <end position="272"/>
    </location>
</feature>
<evidence type="ECO:0000256" key="6">
    <source>
        <dbReference type="SAM" id="Phobius"/>
    </source>
</evidence>
<evidence type="ECO:0000313" key="8">
    <source>
        <dbReference type="EMBL" id="SDF01063.1"/>
    </source>
</evidence>
<dbReference type="InterPro" id="IPR019264">
    <property type="entry name" value="DUF2179"/>
</dbReference>
<evidence type="ECO:0000256" key="2">
    <source>
        <dbReference type="ARBA" id="ARBA00022475"/>
    </source>
</evidence>
<keyword evidence="9" id="KW-1185">Reference proteome</keyword>
<dbReference type="PANTHER" id="PTHR33545:SF5">
    <property type="entry name" value="UPF0750 MEMBRANE PROTEIN YITT"/>
    <property type="match status" value="1"/>
</dbReference>
<evidence type="ECO:0000313" key="9">
    <source>
        <dbReference type="Proteomes" id="UP000243333"/>
    </source>
</evidence>
<evidence type="ECO:0000259" key="7">
    <source>
        <dbReference type="Pfam" id="PF10035"/>
    </source>
</evidence>
<protein>
    <submittedName>
        <fullName evidence="8">Uncharacterized membrane-anchored protein YitT, contains DUF161 and DUF2179 domains</fullName>
    </submittedName>
</protein>
<dbReference type="Pfam" id="PF02588">
    <property type="entry name" value="YitT_membrane"/>
    <property type="match status" value="1"/>
</dbReference>
<proteinExistence type="predicted"/>
<dbReference type="Proteomes" id="UP000243333">
    <property type="component" value="Unassembled WGS sequence"/>
</dbReference>
<evidence type="ECO:0000256" key="4">
    <source>
        <dbReference type="ARBA" id="ARBA00022989"/>
    </source>
</evidence>
<keyword evidence="3 6" id="KW-0812">Transmembrane</keyword>
<dbReference type="GO" id="GO:0005886">
    <property type="term" value="C:plasma membrane"/>
    <property type="evidence" value="ECO:0007669"/>
    <property type="project" value="UniProtKB-SubCell"/>
</dbReference>
<feature type="transmembrane region" description="Helical" evidence="6">
    <location>
        <begin position="7"/>
        <end position="27"/>
    </location>
</feature>
<reference evidence="9" key="1">
    <citation type="submission" date="2016-10" db="EMBL/GenBank/DDBJ databases">
        <authorList>
            <person name="Varghese N."/>
            <person name="Submissions S."/>
        </authorList>
    </citation>
    <scope>NUCLEOTIDE SEQUENCE [LARGE SCALE GENOMIC DNA]</scope>
    <source>
        <strain evidence="9">DSM 23256</strain>
    </source>
</reference>
<dbReference type="InterPro" id="IPR051461">
    <property type="entry name" value="UPF0750_membrane"/>
</dbReference>
<sequence>MRISWKQYAVVGLGGLISAVGINAFLVPHHFLSGGISGIAMILYFLFGWPIGLLIALLNIPLFIAAYRLLDKEYVVGALYGMVVFAGAVDATRFLATLNLVDDTVLAAIYGGVIGGIGSGLIFRVNGSGGGLDIIVAILKKYYAFNMGLAGFAINCVIMVVAAALFGLKPAMYTLISMFVSASLTDKVIEGFNRKKTVVIISDQSEAIAGAILQELGRGVTFLQGEGAFTRQNKQVIFVVVTLTQIAKIKFIVERCDPCAFMIVQDAAEVLGRGFTL</sequence>
<evidence type="ECO:0000256" key="5">
    <source>
        <dbReference type="ARBA" id="ARBA00023136"/>
    </source>
</evidence>
<dbReference type="PIRSF" id="PIRSF006483">
    <property type="entry name" value="Membrane_protein_YitT"/>
    <property type="match status" value="1"/>
</dbReference>
<evidence type="ECO:0000256" key="1">
    <source>
        <dbReference type="ARBA" id="ARBA00004651"/>
    </source>
</evidence>